<dbReference type="InterPro" id="IPR045863">
    <property type="entry name" value="CorA_TM1_TM2"/>
</dbReference>
<keyword evidence="7" id="KW-1185">Reference proteome</keyword>
<dbReference type="GeneID" id="81357932"/>
<dbReference type="GO" id="GO:0016020">
    <property type="term" value="C:membrane"/>
    <property type="evidence" value="ECO:0007669"/>
    <property type="project" value="UniProtKB-SubCell"/>
</dbReference>
<dbReference type="EMBL" id="JAPQKI010000005">
    <property type="protein sequence ID" value="KAJ5099458.1"/>
    <property type="molecule type" value="Genomic_DNA"/>
</dbReference>
<evidence type="ECO:0000256" key="3">
    <source>
        <dbReference type="ARBA" id="ARBA00022989"/>
    </source>
</evidence>
<dbReference type="RefSeq" id="XP_056475112.1">
    <property type="nucleotide sequence ID" value="XM_056618953.1"/>
</dbReference>
<proteinExistence type="predicted"/>
<keyword evidence="2 5" id="KW-0812">Transmembrane</keyword>
<dbReference type="OrthoDB" id="5207033at2759"/>
<evidence type="ECO:0000313" key="7">
    <source>
        <dbReference type="Proteomes" id="UP001149074"/>
    </source>
</evidence>
<protein>
    <submittedName>
        <fullName evidence="6">Uncharacterized protein</fullName>
    </submittedName>
</protein>
<keyword evidence="4 5" id="KW-0472">Membrane</keyword>
<organism evidence="6 7">
    <name type="scientific">Penicillium argentinense</name>
    <dbReference type="NCBI Taxonomy" id="1131581"/>
    <lineage>
        <taxon>Eukaryota</taxon>
        <taxon>Fungi</taxon>
        <taxon>Dikarya</taxon>
        <taxon>Ascomycota</taxon>
        <taxon>Pezizomycotina</taxon>
        <taxon>Eurotiomycetes</taxon>
        <taxon>Eurotiomycetidae</taxon>
        <taxon>Eurotiales</taxon>
        <taxon>Aspergillaceae</taxon>
        <taxon>Penicillium</taxon>
    </lineage>
</organism>
<feature type="transmembrane region" description="Helical" evidence="5">
    <location>
        <begin position="251"/>
        <end position="275"/>
    </location>
</feature>
<evidence type="ECO:0000256" key="2">
    <source>
        <dbReference type="ARBA" id="ARBA00022692"/>
    </source>
</evidence>
<sequence>MPSLWWEDYVRSSNGFFGSETTREPGTEGLNTWAFFETKLLDRNMCYYWWKFNIFTRHTQATNQTGILMFDTEEFRPFVMESENGKTHFAHLRDPLWMYTHALERVAQFSEKAVWNIRDQVRMKEKEVKTDYRRLHHDVARHAYHVSESLDVTVNTLDHILRYHESHIGPKRADSDLYGKEVSVEVWEDVHARLAFFQSYFASLRHRSVANEKRVHNEIALSFNMGAQDNAAITVEISRATKEDSGTMKTLSLVTLTFLPPTFICAVFSMSFFNYADSGWRVSEKIWIYWAFAIPTTLVCVLIWYGWTKIFPGDSNEQGIERRPTIRLSDMP</sequence>
<comment type="subcellular location">
    <subcellularLocation>
        <location evidence="1">Membrane</location>
        <topology evidence="1">Multi-pass membrane protein</topology>
    </subcellularLocation>
</comment>
<evidence type="ECO:0000256" key="1">
    <source>
        <dbReference type="ARBA" id="ARBA00004141"/>
    </source>
</evidence>
<name>A0A9W9FFV2_9EURO</name>
<feature type="transmembrane region" description="Helical" evidence="5">
    <location>
        <begin position="287"/>
        <end position="307"/>
    </location>
</feature>
<comment type="caution">
    <text evidence="6">The sequence shown here is derived from an EMBL/GenBank/DDBJ whole genome shotgun (WGS) entry which is preliminary data.</text>
</comment>
<dbReference type="SUPFAM" id="SSF144083">
    <property type="entry name" value="Magnesium transport protein CorA, transmembrane region"/>
    <property type="match status" value="1"/>
</dbReference>
<evidence type="ECO:0000256" key="4">
    <source>
        <dbReference type="ARBA" id="ARBA00023136"/>
    </source>
</evidence>
<evidence type="ECO:0000313" key="6">
    <source>
        <dbReference type="EMBL" id="KAJ5099458.1"/>
    </source>
</evidence>
<gene>
    <name evidence="6" type="ORF">N7532_006459</name>
</gene>
<accession>A0A9W9FFV2</accession>
<dbReference type="Proteomes" id="UP001149074">
    <property type="component" value="Unassembled WGS sequence"/>
</dbReference>
<reference evidence="6" key="1">
    <citation type="submission" date="2022-11" db="EMBL/GenBank/DDBJ databases">
        <authorList>
            <person name="Petersen C."/>
        </authorList>
    </citation>
    <scope>NUCLEOTIDE SEQUENCE</scope>
    <source>
        <strain evidence="6">IBT 30761</strain>
    </source>
</reference>
<keyword evidence="3 5" id="KW-1133">Transmembrane helix</keyword>
<dbReference type="Gene3D" id="1.20.58.340">
    <property type="entry name" value="Magnesium transport protein CorA, transmembrane region"/>
    <property type="match status" value="1"/>
</dbReference>
<evidence type="ECO:0000256" key="5">
    <source>
        <dbReference type="SAM" id="Phobius"/>
    </source>
</evidence>
<dbReference type="AlphaFoldDB" id="A0A9W9FFV2"/>
<reference evidence="6" key="2">
    <citation type="journal article" date="2023" name="IMA Fungus">
        <title>Comparative genomic study of the Penicillium genus elucidates a diverse pangenome and 15 lateral gene transfer events.</title>
        <authorList>
            <person name="Petersen C."/>
            <person name="Sorensen T."/>
            <person name="Nielsen M.R."/>
            <person name="Sondergaard T.E."/>
            <person name="Sorensen J.L."/>
            <person name="Fitzpatrick D.A."/>
            <person name="Frisvad J.C."/>
            <person name="Nielsen K.L."/>
        </authorList>
    </citation>
    <scope>NUCLEOTIDE SEQUENCE</scope>
    <source>
        <strain evidence="6">IBT 30761</strain>
    </source>
</reference>